<proteinExistence type="inferred from homology"/>
<dbReference type="Pfam" id="PF01497">
    <property type="entry name" value="Peripla_BP_2"/>
    <property type="match status" value="1"/>
</dbReference>
<comment type="subcellular location">
    <subcellularLocation>
        <location evidence="1">Cell envelope</location>
    </subcellularLocation>
</comment>
<dbReference type="InterPro" id="IPR002491">
    <property type="entry name" value="ABC_transptr_periplasmic_BD"/>
</dbReference>
<dbReference type="GO" id="GO:1901678">
    <property type="term" value="P:iron coordination entity transport"/>
    <property type="evidence" value="ECO:0007669"/>
    <property type="project" value="UniProtKB-ARBA"/>
</dbReference>
<dbReference type="CDD" id="cd01146">
    <property type="entry name" value="FhuD"/>
    <property type="match status" value="1"/>
</dbReference>
<evidence type="ECO:0000256" key="1">
    <source>
        <dbReference type="ARBA" id="ARBA00004196"/>
    </source>
</evidence>
<feature type="domain" description="Fe/B12 periplasmic-binding" evidence="6">
    <location>
        <begin position="29"/>
        <end position="288"/>
    </location>
</feature>
<evidence type="ECO:0000256" key="3">
    <source>
        <dbReference type="ARBA" id="ARBA00022448"/>
    </source>
</evidence>
<dbReference type="GO" id="GO:0030288">
    <property type="term" value="C:outer membrane-bounded periplasmic space"/>
    <property type="evidence" value="ECO:0007669"/>
    <property type="project" value="TreeGrafter"/>
</dbReference>
<accession>A0A1J6IGT9</accession>
<dbReference type="EMBL" id="MOEC01000005">
    <property type="protein sequence ID" value="OIS94312.1"/>
    <property type="molecule type" value="Genomic_DNA"/>
</dbReference>
<dbReference type="PANTHER" id="PTHR30532">
    <property type="entry name" value="IRON III DICITRATE-BINDING PERIPLASMIC PROTEIN"/>
    <property type="match status" value="1"/>
</dbReference>
<organism evidence="7 8">
    <name type="scientific">Brucella cytisi</name>
    <dbReference type="NCBI Taxonomy" id="407152"/>
    <lineage>
        <taxon>Bacteria</taxon>
        <taxon>Pseudomonadati</taxon>
        <taxon>Pseudomonadota</taxon>
        <taxon>Alphaproteobacteria</taxon>
        <taxon>Hyphomicrobiales</taxon>
        <taxon>Brucellaceae</taxon>
        <taxon>Brucella/Ochrobactrum group</taxon>
        <taxon>Brucella</taxon>
    </lineage>
</organism>
<evidence type="ECO:0000256" key="4">
    <source>
        <dbReference type="ARBA" id="ARBA00022496"/>
    </source>
</evidence>
<keyword evidence="4" id="KW-0406">Ion transport</keyword>
<keyword evidence="8" id="KW-1185">Reference proteome</keyword>
<evidence type="ECO:0000259" key="6">
    <source>
        <dbReference type="PROSITE" id="PS50983"/>
    </source>
</evidence>
<dbReference type="PROSITE" id="PS50983">
    <property type="entry name" value="FE_B12_PBP"/>
    <property type="match status" value="1"/>
</dbReference>
<gene>
    <name evidence="7" type="ORF">BLA27_07335</name>
</gene>
<protein>
    <submittedName>
        <fullName evidence="7">Fe3+-hydroxamate ABC transporter substrate-binding protein FhuD</fullName>
    </submittedName>
</protein>
<dbReference type="PANTHER" id="PTHR30532:SF1">
    <property type="entry name" value="IRON(3+)-HYDROXAMATE-BINDING PROTEIN FHUD"/>
    <property type="match status" value="1"/>
</dbReference>
<keyword evidence="3" id="KW-0813">Transport</keyword>
<reference evidence="7 8" key="1">
    <citation type="submission" date="2016-10" db="EMBL/GenBank/DDBJ databases">
        <title>The Draft Genome Sequence of the Potato Rhizosphere Bacteria Ochrobactrum sp. IPA7.2.</title>
        <authorList>
            <person name="Gogoleva N.E."/>
            <person name="Khlopko Y.A."/>
            <person name="Burygin G.L."/>
            <person name="Plotnikov A.O."/>
        </authorList>
    </citation>
    <scope>NUCLEOTIDE SEQUENCE [LARGE SCALE GENOMIC DNA]</scope>
    <source>
        <strain evidence="7 8">IPA7.2</strain>
    </source>
</reference>
<comment type="caution">
    <text evidence="7">The sequence shown here is derived from an EMBL/GenBank/DDBJ whole genome shotgun (WGS) entry which is preliminary data.</text>
</comment>
<evidence type="ECO:0000313" key="8">
    <source>
        <dbReference type="Proteomes" id="UP000182985"/>
    </source>
</evidence>
<dbReference type="PRINTS" id="PR01715">
    <property type="entry name" value="FERRIBNDNGPP"/>
</dbReference>
<keyword evidence="5" id="KW-0732">Signal</keyword>
<dbReference type="AlphaFoldDB" id="A0A1J6IGT9"/>
<dbReference type="Proteomes" id="UP000182985">
    <property type="component" value="Unassembled WGS sequence"/>
</dbReference>
<evidence type="ECO:0000313" key="7">
    <source>
        <dbReference type="EMBL" id="OIS94312.1"/>
    </source>
</evidence>
<dbReference type="RefSeq" id="WP_071631130.1">
    <property type="nucleotide sequence ID" value="NZ_MOEC01000005.1"/>
</dbReference>
<evidence type="ECO:0000256" key="2">
    <source>
        <dbReference type="ARBA" id="ARBA00008814"/>
    </source>
</evidence>
<dbReference type="InterPro" id="IPR051313">
    <property type="entry name" value="Bact_iron-sidero_bind"/>
</dbReference>
<dbReference type="SUPFAM" id="SSF53807">
    <property type="entry name" value="Helical backbone' metal receptor"/>
    <property type="match status" value="1"/>
</dbReference>
<comment type="similarity">
    <text evidence="2">Belongs to the bacterial solute-binding protein 8 family.</text>
</comment>
<evidence type="ECO:0000256" key="5">
    <source>
        <dbReference type="ARBA" id="ARBA00022729"/>
    </source>
</evidence>
<name>A0A1J6IGT9_9HYPH</name>
<keyword evidence="4" id="KW-0408">Iron</keyword>
<sequence length="288" mass="31142">MVTVFSRRDILVGAALAALTTVARAEPSKIVTLEWSATELLLSLGIDPVGVADLAGYRQWVNIENNKLSKAVDVGGRQQPSLEALMRLKPDLIITSELRHGAIADRLNEISPILLIDTGTDKSDFYSNIQTGLLASGKAVGRESEARAEWTSFEGRLSNARAKRSSQETRIVIAQPLPGVARLRIFTSNSAAMTTLAKAGFSPAVDLGSQSFGFTTLGLEDLAMLSPDTHLCLLDDELPRELTESALWSLLPIVASNRVHALGPDIWPFGSTRSMLRLLERVQSALPV</sequence>
<dbReference type="Gene3D" id="3.40.50.1980">
    <property type="entry name" value="Nitrogenase molybdenum iron protein domain"/>
    <property type="match status" value="2"/>
</dbReference>
<keyword evidence="4" id="KW-0410">Iron transport</keyword>